<evidence type="ECO:0000256" key="1">
    <source>
        <dbReference type="ARBA" id="ARBA00022741"/>
    </source>
</evidence>
<accession>A0A2Z2NQI2</accession>
<reference evidence="5 6" key="1">
    <citation type="submission" date="2016-12" db="EMBL/GenBank/DDBJ databases">
        <authorList>
            <person name="Song W.-J."/>
            <person name="Kurnit D.M."/>
        </authorList>
    </citation>
    <scope>NUCLEOTIDE SEQUENCE [LARGE SCALE GENOMIC DNA]</scope>
    <source>
        <strain evidence="5 6">IMCC3135</strain>
    </source>
</reference>
<evidence type="ECO:0000256" key="2">
    <source>
        <dbReference type="ARBA" id="ARBA00022801"/>
    </source>
</evidence>
<dbReference type="EMBL" id="CP018632">
    <property type="protein sequence ID" value="ASJ71918.1"/>
    <property type="molecule type" value="Genomic_DNA"/>
</dbReference>
<dbReference type="InterPro" id="IPR003833">
    <property type="entry name" value="CT_C_D"/>
</dbReference>
<proteinExistence type="predicted"/>
<protein>
    <submittedName>
        <fullName evidence="5">Kinase A inhibitor</fullName>
    </submittedName>
</protein>
<dbReference type="GO" id="GO:0005524">
    <property type="term" value="F:ATP binding"/>
    <property type="evidence" value="ECO:0007669"/>
    <property type="project" value="UniProtKB-KW"/>
</dbReference>
<keyword evidence="5" id="KW-0418">Kinase</keyword>
<feature type="domain" description="Carboxyltransferase" evidence="4">
    <location>
        <begin position="6"/>
        <end position="200"/>
    </location>
</feature>
<dbReference type="Pfam" id="PF02682">
    <property type="entry name" value="CT_C_D"/>
    <property type="match status" value="1"/>
</dbReference>
<dbReference type="Proteomes" id="UP000250079">
    <property type="component" value="Chromosome"/>
</dbReference>
<keyword evidence="5" id="KW-0808">Transferase</keyword>
<dbReference type="SUPFAM" id="SSF50891">
    <property type="entry name" value="Cyclophilin-like"/>
    <property type="match status" value="1"/>
</dbReference>
<organism evidence="5 6">
    <name type="scientific">Granulosicoccus antarcticus IMCC3135</name>
    <dbReference type="NCBI Taxonomy" id="1192854"/>
    <lineage>
        <taxon>Bacteria</taxon>
        <taxon>Pseudomonadati</taxon>
        <taxon>Pseudomonadota</taxon>
        <taxon>Gammaproteobacteria</taxon>
        <taxon>Chromatiales</taxon>
        <taxon>Granulosicoccaceae</taxon>
        <taxon>Granulosicoccus</taxon>
    </lineage>
</organism>
<keyword evidence="2" id="KW-0378">Hydrolase</keyword>
<dbReference type="SMART" id="SM00796">
    <property type="entry name" value="AHS1"/>
    <property type="match status" value="1"/>
</dbReference>
<evidence type="ECO:0000259" key="4">
    <source>
        <dbReference type="SMART" id="SM00796"/>
    </source>
</evidence>
<sequence length="215" mass="23797">MKIPLINMSRLGEYGLLFQSEGPLSLDIQGRFWALDLQCREIQGVDELVLGMHSLLLCLSPGADPENIRLQVLQQWRSISSMPPNETIVDIPVIYDGEDLIEIADQKSMTVEDIVRLHTHAEYTVFALGSQPGFPYLGGLDERLAVPRRSEPRVRVEAGSVVIGGTQTGVISRTSPSGWHIIGHTQTELFDINKARPALLSPGDRIRFVTATVDK</sequence>
<gene>
    <name evidence="5" type="primary">kipI_1</name>
    <name evidence="5" type="ORF">IMCC3135_09105</name>
</gene>
<evidence type="ECO:0000313" key="5">
    <source>
        <dbReference type="EMBL" id="ASJ71918.1"/>
    </source>
</evidence>
<keyword evidence="3" id="KW-0067">ATP-binding</keyword>
<dbReference type="InterPro" id="IPR029000">
    <property type="entry name" value="Cyclophilin-like_dom_sf"/>
</dbReference>
<dbReference type="KEGG" id="gai:IMCC3135_09105"/>
<keyword evidence="1" id="KW-0547">Nucleotide-binding</keyword>
<dbReference type="PANTHER" id="PTHR34698:SF2">
    <property type="entry name" value="5-OXOPROLINASE SUBUNIT B"/>
    <property type="match status" value="1"/>
</dbReference>
<dbReference type="GO" id="GO:0016787">
    <property type="term" value="F:hydrolase activity"/>
    <property type="evidence" value="ECO:0007669"/>
    <property type="project" value="UniProtKB-KW"/>
</dbReference>
<evidence type="ECO:0000256" key="3">
    <source>
        <dbReference type="ARBA" id="ARBA00022840"/>
    </source>
</evidence>
<dbReference type="Gene3D" id="2.40.100.10">
    <property type="entry name" value="Cyclophilin-like"/>
    <property type="match status" value="1"/>
</dbReference>
<dbReference type="InterPro" id="IPR010016">
    <property type="entry name" value="PxpB"/>
</dbReference>
<dbReference type="NCBIfam" id="TIGR00370">
    <property type="entry name" value="5-oxoprolinase subunit PxpB"/>
    <property type="match status" value="1"/>
</dbReference>
<dbReference type="AlphaFoldDB" id="A0A2Z2NQI2"/>
<evidence type="ECO:0000313" key="6">
    <source>
        <dbReference type="Proteomes" id="UP000250079"/>
    </source>
</evidence>
<dbReference type="GO" id="GO:0016301">
    <property type="term" value="F:kinase activity"/>
    <property type="evidence" value="ECO:0007669"/>
    <property type="project" value="UniProtKB-KW"/>
</dbReference>
<dbReference type="PANTHER" id="PTHR34698">
    <property type="entry name" value="5-OXOPROLINASE SUBUNIT B"/>
    <property type="match status" value="1"/>
</dbReference>
<name>A0A2Z2NQI2_9GAMM</name>
<keyword evidence="6" id="KW-1185">Reference proteome</keyword>